<evidence type="ECO:0000313" key="3">
    <source>
        <dbReference type="Proteomes" id="UP000813463"/>
    </source>
</evidence>
<evidence type="ECO:0000313" key="5">
    <source>
        <dbReference type="RefSeq" id="XP_056684240.1"/>
    </source>
</evidence>
<dbReference type="RefSeq" id="XP_056684241.1">
    <property type="nucleotide sequence ID" value="XM_056828263.1"/>
</dbReference>
<dbReference type="InterPro" id="IPR044824">
    <property type="entry name" value="MAIN-like"/>
</dbReference>
<dbReference type="InterPro" id="IPR019557">
    <property type="entry name" value="AminoTfrase-like_pln_mobile"/>
</dbReference>
<evidence type="ECO:0000256" key="1">
    <source>
        <dbReference type="SAM" id="MobiDB-lite"/>
    </source>
</evidence>
<accession>A0ABM3QLK3</accession>
<dbReference type="RefSeq" id="XP_056684240.1">
    <property type="nucleotide sequence ID" value="XM_056828262.1"/>
</dbReference>
<protein>
    <submittedName>
        <fullName evidence="4 5">Uncharacterized protein isoform X1</fullName>
    </submittedName>
</protein>
<evidence type="ECO:0000313" key="6">
    <source>
        <dbReference type="RefSeq" id="XP_056684241.1"/>
    </source>
</evidence>
<evidence type="ECO:0000259" key="2">
    <source>
        <dbReference type="Pfam" id="PF10536"/>
    </source>
</evidence>
<name>A0ABM3QLK3_SPIOL</name>
<feature type="region of interest" description="Disordered" evidence="1">
    <location>
        <begin position="318"/>
        <end position="353"/>
    </location>
</feature>
<gene>
    <name evidence="4 5 6" type="primary">LOC130460746</name>
</gene>
<dbReference type="GeneID" id="130460746"/>
<reference evidence="3" key="1">
    <citation type="journal article" date="2021" name="Nat. Commun.">
        <title>Genomic analyses provide insights into spinach domestication and the genetic basis of agronomic traits.</title>
        <authorList>
            <person name="Cai X."/>
            <person name="Sun X."/>
            <person name="Xu C."/>
            <person name="Sun H."/>
            <person name="Wang X."/>
            <person name="Ge C."/>
            <person name="Zhang Z."/>
            <person name="Wang Q."/>
            <person name="Fei Z."/>
            <person name="Jiao C."/>
            <person name="Wang Q."/>
        </authorList>
    </citation>
    <scope>NUCLEOTIDE SEQUENCE [LARGE SCALE GENOMIC DNA]</scope>
    <source>
        <strain evidence="3">cv. Varoflay</strain>
    </source>
</reference>
<proteinExistence type="predicted"/>
<sequence>MITGLPFSERNVTFDSELTWRSAIARDLLGPVVDLSKDDFHASVTVLVDAICGEGVSVEQRVRLFLLVLVSRVVAPSRKNRVHISFLSALRDLRAVSSYNWGGLAYSHLLYEMGRASRTALGSDPSMAALWSVLEIWIYEHFPTLAPERTRDAAYPYAASWIGAVRVGASLTASRRAWRVLPADRVVWRPFANAVVPTSAARAHFLYAWRVLLPGVYRHMWYLRERVSLQRHPGDRLVPKDPPESTLALDEDLARLYAEARGDAVFRSWREFVHKKGSYDDFLRRLAPPVRFVLPEEEVDPEDTPHADRILRYENSDGEEAVETIPWSSSPHRKSYDAVPEHYAPAPRVRVRR</sequence>
<reference evidence="4 5" key="2">
    <citation type="submission" date="2025-05" db="UniProtKB">
        <authorList>
            <consortium name="RefSeq"/>
        </authorList>
    </citation>
    <scope>IDENTIFICATION</scope>
    <source>
        <tissue evidence="4 5">Leaf</tissue>
    </source>
</reference>
<organism evidence="3 6">
    <name type="scientific">Spinacia oleracea</name>
    <name type="common">Spinach</name>
    <dbReference type="NCBI Taxonomy" id="3562"/>
    <lineage>
        <taxon>Eukaryota</taxon>
        <taxon>Viridiplantae</taxon>
        <taxon>Streptophyta</taxon>
        <taxon>Embryophyta</taxon>
        <taxon>Tracheophyta</taxon>
        <taxon>Spermatophyta</taxon>
        <taxon>Magnoliopsida</taxon>
        <taxon>eudicotyledons</taxon>
        <taxon>Gunneridae</taxon>
        <taxon>Pentapetalae</taxon>
        <taxon>Caryophyllales</taxon>
        <taxon>Chenopodiaceae</taxon>
        <taxon>Chenopodioideae</taxon>
        <taxon>Anserineae</taxon>
        <taxon>Spinacia</taxon>
    </lineage>
</organism>
<dbReference type="PANTHER" id="PTHR46033:SF8">
    <property type="entry name" value="PROTEIN MAINTENANCE OF MERISTEMS-LIKE"/>
    <property type="match status" value="1"/>
</dbReference>
<feature type="domain" description="Aminotransferase-like plant mobile" evidence="2">
    <location>
        <begin position="2"/>
        <end position="230"/>
    </location>
</feature>
<dbReference type="PANTHER" id="PTHR46033">
    <property type="entry name" value="PROTEIN MAIN-LIKE 2"/>
    <property type="match status" value="1"/>
</dbReference>
<evidence type="ECO:0000313" key="4">
    <source>
        <dbReference type="RefSeq" id="XP_056684239.1"/>
    </source>
</evidence>
<dbReference type="Proteomes" id="UP000813463">
    <property type="component" value="Chromosome 5"/>
</dbReference>
<dbReference type="RefSeq" id="XP_056684239.1">
    <property type="nucleotide sequence ID" value="XM_056828261.1"/>
</dbReference>
<keyword evidence="3" id="KW-1185">Reference proteome</keyword>
<dbReference type="Pfam" id="PF10536">
    <property type="entry name" value="PMD"/>
    <property type="match status" value="1"/>
</dbReference>